<evidence type="ECO:0000313" key="9">
    <source>
        <dbReference type="Proteomes" id="UP000715441"/>
    </source>
</evidence>
<feature type="transmembrane region" description="Helical" evidence="7">
    <location>
        <begin position="49"/>
        <end position="74"/>
    </location>
</feature>
<gene>
    <name evidence="8" type="ORF">HFP15_24690</name>
</gene>
<dbReference type="Pfam" id="PF02653">
    <property type="entry name" value="BPD_transp_2"/>
    <property type="match status" value="1"/>
</dbReference>
<comment type="subcellular location">
    <subcellularLocation>
        <location evidence="1">Cell membrane</location>
        <topology evidence="1">Multi-pass membrane protein</topology>
    </subcellularLocation>
</comment>
<keyword evidence="3 7" id="KW-0812">Transmembrane</keyword>
<evidence type="ECO:0000256" key="4">
    <source>
        <dbReference type="ARBA" id="ARBA00022989"/>
    </source>
</evidence>
<proteinExistence type="predicted"/>
<comment type="caution">
    <text evidence="8">The sequence shown here is derived from an EMBL/GenBank/DDBJ whole genome shotgun (WGS) entry which is preliminary data.</text>
</comment>
<organism evidence="8 9">
    <name type="scientific">Amycolatopsis acididurans</name>
    <dbReference type="NCBI Taxonomy" id="2724524"/>
    <lineage>
        <taxon>Bacteria</taxon>
        <taxon>Bacillati</taxon>
        <taxon>Actinomycetota</taxon>
        <taxon>Actinomycetes</taxon>
        <taxon>Pseudonocardiales</taxon>
        <taxon>Pseudonocardiaceae</taxon>
        <taxon>Amycolatopsis</taxon>
    </lineage>
</organism>
<keyword evidence="9" id="KW-1185">Reference proteome</keyword>
<dbReference type="CDD" id="cd06574">
    <property type="entry name" value="TM_PBP1_branched-chain-AA_like"/>
    <property type="match status" value="1"/>
</dbReference>
<dbReference type="RefSeq" id="WP_168519126.1">
    <property type="nucleotide sequence ID" value="NZ_JAAXLS010000020.1"/>
</dbReference>
<feature type="transmembrane region" description="Helical" evidence="7">
    <location>
        <begin position="270"/>
        <end position="289"/>
    </location>
</feature>
<evidence type="ECO:0000313" key="8">
    <source>
        <dbReference type="EMBL" id="NKQ56081.1"/>
    </source>
</evidence>
<dbReference type="PANTHER" id="PTHR32196">
    <property type="entry name" value="ABC TRANSPORTER PERMEASE PROTEIN YPHD-RELATED-RELATED"/>
    <property type="match status" value="1"/>
</dbReference>
<dbReference type="PANTHER" id="PTHR32196:SF69">
    <property type="entry name" value="BRANCHED-CHAIN AMINO ACID TRANSPORT SYSTEM, PERMEASE PROTEIN"/>
    <property type="match status" value="1"/>
</dbReference>
<keyword evidence="5 7" id="KW-0472">Membrane</keyword>
<keyword evidence="2" id="KW-1003">Cell membrane</keyword>
<feature type="transmembrane region" description="Helical" evidence="7">
    <location>
        <begin position="211"/>
        <end position="230"/>
    </location>
</feature>
<name>A0ABX1J9W4_9PSEU</name>
<feature type="transmembrane region" description="Helical" evidence="7">
    <location>
        <begin position="242"/>
        <end position="264"/>
    </location>
</feature>
<feature type="transmembrane region" description="Helical" evidence="7">
    <location>
        <begin position="180"/>
        <end position="199"/>
    </location>
</feature>
<reference evidence="8 9" key="1">
    <citation type="submission" date="2020-04" db="EMBL/GenBank/DDBJ databases">
        <title>Novel species.</title>
        <authorList>
            <person name="Teo W.F.A."/>
            <person name="Lipun K."/>
            <person name="Srisuk N."/>
            <person name="Duangmal K."/>
        </authorList>
    </citation>
    <scope>NUCLEOTIDE SEQUENCE [LARGE SCALE GENOMIC DNA]</scope>
    <source>
        <strain evidence="8 9">K13G38</strain>
    </source>
</reference>
<protein>
    <submittedName>
        <fullName evidence="8">ABC transporter permease</fullName>
    </submittedName>
</protein>
<evidence type="ECO:0000256" key="3">
    <source>
        <dbReference type="ARBA" id="ARBA00022692"/>
    </source>
</evidence>
<dbReference type="InterPro" id="IPR001851">
    <property type="entry name" value="ABC_transp_permease"/>
</dbReference>
<dbReference type="EMBL" id="JAAXLS010000020">
    <property type="protein sequence ID" value="NKQ56081.1"/>
    <property type="molecule type" value="Genomic_DNA"/>
</dbReference>
<evidence type="ECO:0000256" key="7">
    <source>
        <dbReference type="SAM" id="Phobius"/>
    </source>
</evidence>
<sequence>MGQIALDTLVTGLPMITGIAGIYLLFRILNDFDLTVDGSFTLGAAVSAVTALNGVPAVPAVLLGVIAGALSGLLTASLHVAFKIPILLAGLVMSMGLFSINLRVMNVPTLSLLGDSGIFAPFADLDGPAADLAVAGTLLAIDAVVLGVLLVFLRTEIGLAIRATGVNPVMATAQGVSRTVVVAIALAIANGLTALAGALTVQVQGFVDVNAGTGTLIAGAGAVLLGELLLRPTPSKVGRAMIAVLVGGVAYRLIIVLALRLGLAATDLKLVTAVTLILAVGAQLAGRGISERLTELGRRARRGPSPDDAAPQLTRAS</sequence>
<accession>A0ABX1J9W4</accession>
<evidence type="ECO:0000256" key="6">
    <source>
        <dbReference type="SAM" id="MobiDB-lite"/>
    </source>
</evidence>
<keyword evidence="4 7" id="KW-1133">Transmembrane helix</keyword>
<feature type="region of interest" description="Disordered" evidence="6">
    <location>
        <begin position="298"/>
        <end position="317"/>
    </location>
</feature>
<evidence type="ECO:0000256" key="1">
    <source>
        <dbReference type="ARBA" id="ARBA00004651"/>
    </source>
</evidence>
<dbReference type="Proteomes" id="UP000715441">
    <property type="component" value="Unassembled WGS sequence"/>
</dbReference>
<evidence type="ECO:0000256" key="5">
    <source>
        <dbReference type="ARBA" id="ARBA00023136"/>
    </source>
</evidence>
<feature type="transmembrane region" description="Helical" evidence="7">
    <location>
        <begin position="86"/>
        <end position="105"/>
    </location>
</feature>
<evidence type="ECO:0000256" key="2">
    <source>
        <dbReference type="ARBA" id="ARBA00022475"/>
    </source>
</evidence>
<feature type="transmembrane region" description="Helical" evidence="7">
    <location>
        <begin position="9"/>
        <end position="29"/>
    </location>
</feature>
<feature type="transmembrane region" description="Helical" evidence="7">
    <location>
        <begin position="132"/>
        <end position="153"/>
    </location>
</feature>